<gene>
    <name evidence="3" type="ORF">DWX20_06015</name>
</gene>
<dbReference type="AlphaFoldDB" id="A0A412PFF8"/>
<proteinExistence type="predicted"/>
<evidence type="ECO:0000256" key="2">
    <source>
        <dbReference type="SAM" id="MobiDB-lite"/>
    </source>
</evidence>
<evidence type="ECO:0000313" key="3">
    <source>
        <dbReference type="EMBL" id="RGT56359.1"/>
    </source>
</evidence>
<evidence type="ECO:0000313" key="4">
    <source>
        <dbReference type="Proteomes" id="UP000284731"/>
    </source>
</evidence>
<dbReference type="Proteomes" id="UP000284731">
    <property type="component" value="Unassembled WGS sequence"/>
</dbReference>
<keyword evidence="1" id="KW-0732">Signal</keyword>
<accession>A0A412PFF8</accession>
<comment type="caution">
    <text evidence="3">The sequence shown here is derived from an EMBL/GenBank/DDBJ whole genome shotgun (WGS) entry which is preliminary data.</text>
</comment>
<dbReference type="InterPro" id="IPR037873">
    <property type="entry name" value="BamE-like"/>
</dbReference>
<organism evidence="3 4">
    <name type="scientific">Solobacterium moorei</name>
    <dbReference type="NCBI Taxonomy" id="102148"/>
    <lineage>
        <taxon>Bacteria</taxon>
        <taxon>Bacillati</taxon>
        <taxon>Bacillota</taxon>
        <taxon>Erysipelotrichia</taxon>
        <taxon>Erysipelotrichales</taxon>
        <taxon>Erysipelotrichaceae</taxon>
        <taxon>Solobacterium</taxon>
    </lineage>
</organism>
<dbReference type="EMBL" id="QRWX01000002">
    <property type="protein sequence ID" value="RGT56359.1"/>
    <property type="molecule type" value="Genomic_DNA"/>
</dbReference>
<dbReference type="InterPro" id="IPR024418">
    <property type="entry name" value="DUF3862"/>
</dbReference>
<protein>
    <submittedName>
        <fullName evidence="3">DUF3862 domain-containing protein</fullName>
    </submittedName>
</protein>
<sequence length="233" mass="25631">MKMKKIIKFFLVVIVLFGITKVFGKPGNQKQSEETTTVTTTAETTSTTTPKPEQETKEETPKNDSKEEKVSEARTKYQQIVLGDPMYDGEGGTSFEDVKAILGEPDSVSQNSYGDTQSIFATWHDSSLKGMASFTVSFMNNLATGKGYSGFSFVNHNEKVTLDEFNAIVTDGSFSYDQAIAQFGQPDSESESLFYGSYSNIVTWYNANGSFGANFDITFKDGYATGKGQYGMK</sequence>
<dbReference type="Gene3D" id="3.30.1450.10">
    <property type="match status" value="2"/>
</dbReference>
<reference evidence="3 4" key="1">
    <citation type="submission" date="2018-08" db="EMBL/GenBank/DDBJ databases">
        <title>A genome reference for cultivated species of the human gut microbiota.</title>
        <authorList>
            <person name="Zou Y."/>
            <person name="Xue W."/>
            <person name="Luo G."/>
        </authorList>
    </citation>
    <scope>NUCLEOTIDE SEQUENCE [LARGE SCALE GENOMIC DNA]</scope>
    <source>
        <strain evidence="3 4">AF18-46</strain>
    </source>
</reference>
<dbReference type="Pfam" id="PF12978">
    <property type="entry name" value="DUF3862"/>
    <property type="match status" value="1"/>
</dbReference>
<name>A0A412PFF8_9FIRM</name>
<evidence type="ECO:0000256" key="1">
    <source>
        <dbReference type="ARBA" id="ARBA00022729"/>
    </source>
</evidence>
<feature type="region of interest" description="Disordered" evidence="2">
    <location>
        <begin position="26"/>
        <end position="74"/>
    </location>
</feature>
<feature type="compositionally biased region" description="Basic and acidic residues" evidence="2">
    <location>
        <begin position="52"/>
        <end position="74"/>
    </location>
</feature>
<feature type="compositionally biased region" description="Low complexity" evidence="2">
    <location>
        <begin position="34"/>
        <end position="51"/>
    </location>
</feature>